<organism evidence="1 2">
    <name type="scientific">Corallococcus interemptor</name>
    <dbReference type="NCBI Taxonomy" id="2316720"/>
    <lineage>
        <taxon>Bacteria</taxon>
        <taxon>Pseudomonadati</taxon>
        <taxon>Myxococcota</taxon>
        <taxon>Myxococcia</taxon>
        <taxon>Myxococcales</taxon>
        <taxon>Cystobacterineae</taxon>
        <taxon>Myxococcaceae</taxon>
        <taxon>Corallococcus</taxon>
    </lineage>
</organism>
<dbReference type="Proteomes" id="UP000282656">
    <property type="component" value="Unassembled WGS sequence"/>
</dbReference>
<dbReference type="OrthoDB" id="7537520at2"/>
<dbReference type="PROSITE" id="PS51257">
    <property type="entry name" value="PROKAR_LIPOPROTEIN"/>
    <property type="match status" value="1"/>
</dbReference>
<evidence type="ECO:0000313" key="1">
    <source>
        <dbReference type="EMBL" id="RKH66203.1"/>
    </source>
</evidence>
<name>A0A3A8QBY9_9BACT</name>
<reference evidence="2" key="1">
    <citation type="submission" date="2018-09" db="EMBL/GenBank/DDBJ databases">
        <authorList>
            <person name="Livingstone P.G."/>
            <person name="Whitworth D.E."/>
        </authorList>
    </citation>
    <scope>NUCLEOTIDE SEQUENCE [LARGE SCALE GENOMIC DNA]</scope>
    <source>
        <strain evidence="2">AB047A</strain>
    </source>
</reference>
<keyword evidence="2" id="KW-1185">Reference proteome</keyword>
<dbReference type="AlphaFoldDB" id="A0A3A8QBY9"/>
<comment type="caution">
    <text evidence="1">The sequence shown here is derived from an EMBL/GenBank/DDBJ whole genome shotgun (WGS) entry which is preliminary data.</text>
</comment>
<sequence>MHPLRWSLQAVLLGSLCACGGDPASPVIPPEDPPLSQQMDPVLADQIEAVRQAVLADRCFREQPDVSVCNWGDFAYNPSQFAMSQNTGEAILVIDDFPTLPPRAIRYKNRIKGYFRVNGQGQVGAVPFSWRAPVTLFQGLSTFATPDFHPAEQLRALREPLASTYGFYDAGNNAGHGSYVLSLLVEANPHQPLVLLDTLSFHNFALEDFCDASGSQASQDRLWAKASTVASQLSGLMSAQGVRFVNLSAGMTLEAVRQEWTTFCSGPRPDDNVLRGKLNAYRPIYDVLFHTPGVFAAQAALSASSAQDNPFDFPSADFPNRLLVGYFTSLNSGLGADGRGPYSQIAGWPERANVDIYVNTGVLPYRPFDYNRTPLLQVDGFGVDIQPITRATTSWVAPLALSRFINARYSHFNGIPMSDALIPLVMRRMLPALCDDLPGRSCMYQDPLLYGQVEAVRLNYRPREYVAP</sequence>
<evidence type="ECO:0000313" key="2">
    <source>
        <dbReference type="Proteomes" id="UP000282656"/>
    </source>
</evidence>
<protein>
    <submittedName>
        <fullName evidence="1">Uncharacterized protein</fullName>
    </submittedName>
</protein>
<dbReference type="EMBL" id="RAWM01000063">
    <property type="protein sequence ID" value="RKH66203.1"/>
    <property type="molecule type" value="Genomic_DNA"/>
</dbReference>
<gene>
    <name evidence="1" type="ORF">D7X96_22155</name>
</gene>
<accession>A0A3A8QBY9</accession>
<proteinExistence type="predicted"/>
<dbReference type="RefSeq" id="WP_121770650.1">
    <property type="nucleotide sequence ID" value="NZ_RAWM01000063.1"/>
</dbReference>